<organism evidence="4 5">
    <name type="scientific">Trichoderma simmonsii</name>
    <dbReference type="NCBI Taxonomy" id="1491479"/>
    <lineage>
        <taxon>Eukaryota</taxon>
        <taxon>Fungi</taxon>
        <taxon>Dikarya</taxon>
        <taxon>Ascomycota</taxon>
        <taxon>Pezizomycotina</taxon>
        <taxon>Sordariomycetes</taxon>
        <taxon>Hypocreomycetidae</taxon>
        <taxon>Hypocreales</taxon>
        <taxon>Hypocreaceae</taxon>
        <taxon>Trichoderma</taxon>
    </lineage>
</organism>
<dbReference type="EMBL" id="CP075870">
    <property type="protein sequence ID" value="QYT05042.1"/>
    <property type="molecule type" value="Genomic_DNA"/>
</dbReference>
<dbReference type="Proteomes" id="UP000826661">
    <property type="component" value="Chromosome VII"/>
</dbReference>
<dbReference type="Pfam" id="PF00172">
    <property type="entry name" value="Zn_clus"/>
    <property type="match status" value="1"/>
</dbReference>
<reference evidence="4 5" key="1">
    <citation type="journal article" date="2021" name="BMC Genomics">
        <title>Telomere-to-telomere genome assembly of asparaginase-producing Trichoderma simmonsii.</title>
        <authorList>
            <person name="Chung D."/>
            <person name="Kwon Y.M."/>
            <person name="Yang Y."/>
        </authorList>
    </citation>
    <scope>NUCLEOTIDE SEQUENCE [LARGE SCALE GENOMIC DNA]</scope>
    <source>
        <strain evidence="4 5">GH-Sj1</strain>
    </source>
</reference>
<dbReference type="InterPro" id="IPR001138">
    <property type="entry name" value="Zn2Cys6_DnaBD"/>
</dbReference>
<sequence>MFTAMIRVRDPSTAAMASPQMLPKVDRRYSNSSPLSLRMSCDRCRVQKLKCSVPAGAEACQRCMRARVSCVFGRRTPSKRSSRTVTRPPSPPSPPTQNEQPPLSPQRTVAVPSAPSSGLIMASASASASSSSTCSSLSPTIAPSGCQAATPDTELDTCTLIVSEPMLSAAPEPELEPRSCDALHLHASWDGSAVDLDIYEYGFASTMPKRNGDMDMDMAGYDWLEQSGLALDDGSTFEMGRFDLAPWSHLPPPTAEARRVPDDMAAINSTSASNMSRISNAATATTGQRLTALVSEIQQQLRRLEEGPWHTDSTHSLHDYPVGTILELSQQFSAIAGSILSSTVCTSGGLEEEAGSDEDNDNSGRTAGCATADTPTMLLIMCGYIWLVRIYGIVMGHFQKHLDRMPTGDPRHLRTTTGVISPIAGGVSVSTKLRLGELPCTDVALSLQQIHTAVRMLLDVLHEIEGHLGRGAVAACDMAVALLLNSGRPQNGSSRGLGIKAAAVKKLLREKMGL</sequence>
<dbReference type="AlphaFoldDB" id="A0A8G0LN31"/>
<feature type="region of interest" description="Disordered" evidence="2">
    <location>
        <begin position="74"/>
        <end position="116"/>
    </location>
</feature>
<evidence type="ECO:0000313" key="5">
    <source>
        <dbReference type="Proteomes" id="UP000826661"/>
    </source>
</evidence>
<evidence type="ECO:0000256" key="1">
    <source>
        <dbReference type="ARBA" id="ARBA00023242"/>
    </source>
</evidence>
<dbReference type="SUPFAM" id="SSF57701">
    <property type="entry name" value="Zn2/Cys6 DNA-binding domain"/>
    <property type="match status" value="1"/>
</dbReference>
<accession>A0A8G0LN31</accession>
<feature type="region of interest" description="Disordered" evidence="2">
    <location>
        <begin position="349"/>
        <end position="368"/>
    </location>
</feature>
<dbReference type="Gene3D" id="4.10.240.10">
    <property type="entry name" value="Zn(2)-C6 fungal-type DNA-binding domain"/>
    <property type="match status" value="1"/>
</dbReference>
<feature type="compositionally biased region" description="Acidic residues" evidence="2">
    <location>
        <begin position="350"/>
        <end position="361"/>
    </location>
</feature>
<evidence type="ECO:0000259" key="3">
    <source>
        <dbReference type="PROSITE" id="PS50048"/>
    </source>
</evidence>
<protein>
    <submittedName>
        <fullName evidence="4">Zn(2)-C6 fungal-type domain-containing protein</fullName>
    </submittedName>
</protein>
<keyword evidence="5" id="KW-1185">Reference proteome</keyword>
<keyword evidence="1" id="KW-0539">Nucleus</keyword>
<dbReference type="PROSITE" id="PS50048">
    <property type="entry name" value="ZN2_CY6_FUNGAL_2"/>
    <property type="match status" value="1"/>
</dbReference>
<dbReference type="GO" id="GO:0000981">
    <property type="term" value="F:DNA-binding transcription factor activity, RNA polymerase II-specific"/>
    <property type="evidence" value="ECO:0007669"/>
    <property type="project" value="InterPro"/>
</dbReference>
<gene>
    <name evidence="4" type="ORF">H0G86_011937</name>
</gene>
<feature type="compositionally biased region" description="Polar residues" evidence="2">
    <location>
        <begin position="97"/>
        <end position="107"/>
    </location>
</feature>
<dbReference type="InterPro" id="IPR036864">
    <property type="entry name" value="Zn2-C6_fun-type_DNA-bd_sf"/>
</dbReference>
<name>A0A8G0LN31_9HYPO</name>
<dbReference type="SMART" id="SM00066">
    <property type="entry name" value="GAL4"/>
    <property type="match status" value="1"/>
</dbReference>
<dbReference type="GO" id="GO:0008270">
    <property type="term" value="F:zinc ion binding"/>
    <property type="evidence" value="ECO:0007669"/>
    <property type="project" value="InterPro"/>
</dbReference>
<dbReference type="PROSITE" id="PS00463">
    <property type="entry name" value="ZN2_CY6_FUNGAL_1"/>
    <property type="match status" value="1"/>
</dbReference>
<dbReference type="CDD" id="cd00067">
    <property type="entry name" value="GAL4"/>
    <property type="match status" value="1"/>
</dbReference>
<proteinExistence type="predicted"/>
<evidence type="ECO:0000313" key="4">
    <source>
        <dbReference type="EMBL" id="QYT05042.1"/>
    </source>
</evidence>
<evidence type="ECO:0000256" key="2">
    <source>
        <dbReference type="SAM" id="MobiDB-lite"/>
    </source>
</evidence>
<feature type="domain" description="Zn(2)-C6 fungal-type" evidence="3">
    <location>
        <begin position="40"/>
        <end position="72"/>
    </location>
</feature>